<feature type="region of interest" description="Disordered" evidence="1">
    <location>
        <begin position="155"/>
        <end position="188"/>
    </location>
</feature>
<evidence type="ECO:0000256" key="1">
    <source>
        <dbReference type="SAM" id="MobiDB-lite"/>
    </source>
</evidence>
<evidence type="ECO:0000313" key="2">
    <source>
        <dbReference type="EMBL" id="KAK3236787.1"/>
    </source>
</evidence>
<gene>
    <name evidence="2" type="ORF">CYMTET_53091</name>
</gene>
<accession>A0AAE0BJI5</accession>
<proteinExistence type="predicted"/>
<protein>
    <submittedName>
        <fullName evidence="2">Uncharacterized protein</fullName>
    </submittedName>
</protein>
<organism evidence="2 3">
    <name type="scientific">Cymbomonas tetramitiformis</name>
    <dbReference type="NCBI Taxonomy" id="36881"/>
    <lineage>
        <taxon>Eukaryota</taxon>
        <taxon>Viridiplantae</taxon>
        <taxon>Chlorophyta</taxon>
        <taxon>Pyramimonadophyceae</taxon>
        <taxon>Pyramimonadales</taxon>
        <taxon>Pyramimonadaceae</taxon>
        <taxon>Cymbomonas</taxon>
    </lineage>
</organism>
<sequence>MMQQMKDLNTRVEAVKEVAAKAAAQSGGSAQSGDAELEALRQLPLEELGERDYALHNTVKGVFAFLSDRYIMIQLRASMESEATVHGGTEALRAKLAFIEEKVYAGTDGLVTDGVLSKWLNEFDAQKAAQKAKAVMTTYAKASAKVLAFRDRPPGAGKAGDAGKVIGGRGNGKGCKGTGSGRGAQAQT</sequence>
<dbReference type="EMBL" id="LGRX02034844">
    <property type="protein sequence ID" value="KAK3236787.1"/>
    <property type="molecule type" value="Genomic_DNA"/>
</dbReference>
<feature type="compositionally biased region" description="Gly residues" evidence="1">
    <location>
        <begin position="157"/>
        <end position="182"/>
    </location>
</feature>
<dbReference type="Proteomes" id="UP001190700">
    <property type="component" value="Unassembled WGS sequence"/>
</dbReference>
<dbReference type="AlphaFoldDB" id="A0AAE0BJI5"/>
<evidence type="ECO:0000313" key="3">
    <source>
        <dbReference type="Proteomes" id="UP001190700"/>
    </source>
</evidence>
<keyword evidence="3" id="KW-1185">Reference proteome</keyword>
<name>A0AAE0BJI5_9CHLO</name>
<comment type="caution">
    <text evidence="2">The sequence shown here is derived from an EMBL/GenBank/DDBJ whole genome shotgun (WGS) entry which is preliminary data.</text>
</comment>
<reference evidence="2 3" key="1">
    <citation type="journal article" date="2015" name="Genome Biol. Evol.">
        <title>Comparative Genomics of a Bacterivorous Green Alga Reveals Evolutionary Causalities and Consequences of Phago-Mixotrophic Mode of Nutrition.</title>
        <authorList>
            <person name="Burns J.A."/>
            <person name="Paasch A."/>
            <person name="Narechania A."/>
            <person name="Kim E."/>
        </authorList>
    </citation>
    <scope>NUCLEOTIDE SEQUENCE [LARGE SCALE GENOMIC DNA]</scope>
    <source>
        <strain evidence="2 3">PLY_AMNH</strain>
    </source>
</reference>